<name>A0A838ZGK2_9FLAO</name>
<protein>
    <submittedName>
        <fullName evidence="1">WbqC family protein</fullName>
    </submittedName>
</protein>
<dbReference type="RefSeq" id="WP_182041999.1">
    <property type="nucleotide sequence ID" value="NZ_JACDZE010000001.1"/>
</dbReference>
<evidence type="ECO:0000313" key="1">
    <source>
        <dbReference type="EMBL" id="MBA5628398.1"/>
    </source>
</evidence>
<accession>A0A838ZGK2</accession>
<dbReference type="EMBL" id="JACDZE010000001">
    <property type="protein sequence ID" value="MBA5628398.1"/>
    <property type="molecule type" value="Genomic_DNA"/>
</dbReference>
<reference evidence="1 2" key="1">
    <citation type="submission" date="2020-07" db="EMBL/GenBank/DDBJ databases">
        <title>Moheibacter lacus sp. nov., a member of the family Flavobacteriaceae isolated from freshwater lake sediment.</title>
        <authorList>
            <person name="Liu Y."/>
        </authorList>
    </citation>
    <scope>NUCLEOTIDE SEQUENCE [LARGE SCALE GENOMIC DNA]</scope>
    <source>
        <strain evidence="1 2">BDHS18</strain>
    </source>
</reference>
<dbReference type="InterPro" id="IPR014985">
    <property type="entry name" value="WbqC"/>
</dbReference>
<proteinExistence type="predicted"/>
<keyword evidence="2" id="KW-1185">Reference proteome</keyword>
<comment type="caution">
    <text evidence="1">The sequence shown here is derived from an EMBL/GenBank/DDBJ whole genome shotgun (WGS) entry which is preliminary data.</text>
</comment>
<organism evidence="1 2">
    <name type="scientific">Moheibacter lacus</name>
    <dbReference type="NCBI Taxonomy" id="2745851"/>
    <lineage>
        <taxon>Bacteria</taxon>
        <taxon>Pseudomonadati</taxon>
        <taxon>Bacteroidota</taxon>
        <taxon>Flavobacteriia</taxon>
        <taxon>Flavobacteriales</taxon>
        <taxon>Weeksellaceae</taxon>
        <taxon>Moheibacter</taxon>
    </lineage>
</organism>
<gene>
    <name evidence="1" type="ORF">HU137_01285</name>
</gene>
<evidence type="ECO:0000313" key="2">
    <source>
        <dbReference type="Proteomes" id="UP000552241"/>
    </source>
</evidence>
<dbReference type="Pfam" id="PF08889">
    <property type="entry name" value="WbqC"/>
    <property type="match status" value="1"/>
</dbReference>
<dbReference type="Proteomes" id="UP000552241">
    <property type="component" value="Unassembled WGS sequence"/>
</dbReference>
<sequence>MTIAVMQPYIFPYIGYFQMIKAVDTFVFYDDVNFIKKGWINRNRILVNGNDYTFTVPMQKVSQNNLILESFIHSELYPEWKTKFLQTLSSYKKAPFYNEIQPFIQNLLDTEYNSISELAIRSILEISKYLGLTTKFKKSSESYQNRGMERQERLIDICKKENATHYINALGGQELYQKEDFQKEGIGLNFIKSKPIVYKQFKNEFVPWLSIIDVLMFNSKEETLKLLDKYELI</sequence>
<dbReference type="AlphaFoldDB" id="A0A838ZGK2"/>